<dbReference type="EMBL" id="SDPP02000006">
    <property type="protein sequence ID" value="KAA1373092.1"/>
    <property type="molecule type" value="Genomic_DNA"/>
</dbReference>
<keyword evidence="3" id="KW-1185">Reference proteome</keyword>
<dbReference type="CDD" id="cd08241">
    <property type="entry name" value="QOR1"/>
    <property type="match status" value="1"/>
</dbReference>
<protein>
    <submittedName>
        <fullName evidence="2">NADPH:quinone oxidoreductase family protein</fullName>
    </submittedName>
</protein>
<accession>A0A641AK30</accession>
<name>A0A641AK30_9ACTN</name>
<dbReference type="InterPro" id="IPR013154">
    <property type="entry name" value="ADH-like_N"/>
</dbReference>
<dbReference type="InterPro" id="IPR036291">
    <property type="entry name" value="NAD(P)-bd_dom_sf"/>
</dbReference>
<dbReference type="InterPro" id="IPR011032">
    <property type="entry name" value="GroES-like_sf"/>
</dbReference>
<dbReference type="Proteomes" id="UP001515100">
    <property type="component" value="Unassembled WGS sequence"/>
</dbReference>
<sequence length="325" mass="33260">MRALLLTSLTGPAGLRLTEVDDPHGDSLVHIDVRAAGVNFPDLLVMRGEYQLKTEPPFVPGSEIAGVVRSAPSGSGFSAGDRVIALAGQGGLAERVAVHPGVVRHAPSGLDHAEAVTMLVNFQTAVFALETRARVSAGQTVVVMGAAGGIGTATVQVAHALGVEVIAVVKRPGADEFLRTAGADHVVALADGWSGRVRELTDGRGADVLVDPVGGPAFDDAVRSLAPGGRLVVVGFAAGGIPTVTVNRLLLRNVGVLGAGWGEYLRTDPRALGQVASRLDELVTAGLRPAVNHRYAFGDGVRAYTDLASGAVFGKAVIDVSSDPA</sequence>
<gene>
    <name evidence="2" type="ORF">ESP62_018600</name>
</gene>
<dbReference type="InterPro" id="IPR020843">
    <property type="entry name" value="ER"/>
</dbReference>
<dbReference type="OrthoDB" id="4190732at2"/>
<dbReference type="InterPro" id="IPR013149">
    <property type="entry name" value="ADH-like_C"/>
</dbReference>
<comment type="caution">
    <text evidence="2">The sequence shown here is derived from an EMBL/GenBank/DDBJ whole genome shotgun (WGS) entry which is preliminary data.</text>
</comment>
<dbReference type="PANTHER" id="PTHR43677">
    <property type="entry name" value="SHORT-CHAIN DEHYDROGENASE/REDUCTASE"/>
    <property type="match status" value="1"/>
</dbReference>
<dbReference type="Gene3D" id="3.40.50.720">
    <property type="entry name" value="NAD(P)-binding Rossmann-like Domain"/>
    <property type="match status" value="1"/>
</dbReference>
<dbReference type="GO" id="GO:0016491">
    <property type="term" value="F:oxidoreductase activity"/>
    <property type="evidence" value="ECO:0007669"/>
    <property type="project" value="InterPro"/>
</dbReference>
<dbReference type="Pfam" id="PF08240">
    <property type="entry name" value="ADH_N"/>
    <property type="match status" value="1"/>
</dbReference>
<dbReference type="Gene3D" id="3.90.180.10">
    <property type="entry name" value="Medium-chain alcohol dehydrogenases, catalytic domain"/>
    <property type="match status" value="1"/>
</dbReference>
<dbReference type="RefSeq" id="WP_129185374.1">
    <property type="nucleotide sequence ID" value="NZ_JAGIOG010000001.1"/>
</dbReference>
<dbReference type="InterPro" id="IPR051397">
    <property type="entry name" value="Zn-ADH-like_protein"/>
</dbReference>
<evidence type="ECO:0000313" key="2">
    <source>
        <dbReference type="EMBL" id="KAA1373092.1"/>
    </source>
</evidence>
<dbReference type="SUPFAM" id="SSF51735">
    <property type="entry name" value="NAD(P)-binding Rossmann-fold domains"/>
    <property type="match status" value="1"/>
</dbReference>
<dbReference type="PANTHER" id="PTHR43677:SF4">
    <property type="entry name" value="QUINONE OXIDOREDUCTASE-LIKE PROTEIN 2"/>
    <property type="match status" value="1"/>
</dbReference>
<feature type="domain" description="Enoyl reductase (ER)" evidence="1">
    <location>
        <begin position="11"/>
        <end position="318"/>
    </location>
</feature>
<organism evidence="2 3">
    <name type="scientific">Aeromicrobium fastidiosum</name>
    <dbReference type="NCBI Taxonomy" id="52699"/>
    <lineage>
        <taxon>Bacteria</taxon>
        <taxon>Bacillati</taxon>
        <taxon>Actinomycetota</taxon>
        <taxon>Actinomycetes</taxon>
        <taxon>Propionibacteriales</taxon>
        <taxon>Nocardioidaceae</taxon>
        <taxon>Aeromicrobium</taxon>
    </lineage>
</organism>
<dbReference type="SMART" id="SM00829">
    <property type="entry name" value="PKS_ER"/>
    <property type="match status" value="1"/>
</dbReference>
<evidence type="ECO:0000313" key="3">
    <source>
        <dbReference type="Proteomes" id="UP001515100"/>
    </source>
</evidence>
<dbReference type="Pfam" id="PF00107">
    <property type="entry name" value="ADH_zinc_N"/>
    <property type="match status" value="1"/>
</dbReference>
<dbReference type="SUPFAM" id="SSF50129">
    <property type="entry name" value="GroES-like"/>
    <property type="match status" value="1"/>
</dbReference>
<evidence type="ECO:0000259" key="1">
    <source>
        <dbReference type="SMART" id="SM00829"/>
    </source>
</evidence>
<proteinExistence type="predicted"/>
<dbReference type="AlphaFoldDB" id="A0A641AK30"/>
<reference evidence="2" key="1">
    <citation type="submission" date="2019-09" db="EMBL/GenBank/DDBJ databases">
        <authorList>
            <person name="Li J."/>
        </authorList>
    </citation>
    <scope>NUCLEOTIDE SEQUENCE [LARGE SCALE GENOMIC DNA]</scope>
    <source>
        <strain evidence="2">NRBC 14897</strain>
    </source>
</reference>